<sequence length="190" mass="21231">MKKILSLLLVCAMCLTVAGCSNEKKETKIPETETRTDAEASGAVDEESEEMGPNGLKLVAVGESFQVDAKYGSYLITITGIEKTDWWERKYNNQKKSVILLNYEVENINFSSILSEGVKVESDLFKILDSKKGVLSPFLWYFDDVSKAETVKPGEKASGSIPYVLERDSEYFDVIFTRVTGDVAEVRVDM</sequence>
<feature type="signal peptide" evidence="3">
    <location>
        <begin position="1"/>
        <end position="18"/>
    </location>
</feature>
<feature type="chain" id="PRO_5039675094" description="DUF4352 domain-containing protein" evidence="3">
    <location>
        <begin position="19"/>
        <end position="190"/>
    </location>
</feature>
<evidence type="ECO:0000313" key="5">
    <source>
        <dbReference type="Proteomes" id="UP000295711"/>
    </source>
</evidence>
<feature type="compositionally biased region" description="Basic and acidic residues" evidence="2">
    <location>
        <begin position="25"/>
        <end position="38"/>
    </location>
</feature>
<keyword evidence="5" id="KW-1185">Reference proteome</keyword>
<dbReference type="AlphaFoldDB" id="A0A4R2LB98"/>
<evidence type="ECO:0000256" key="1">
    <source>
        <dbReference type="ARBA" id="ARBA00022729"/>
    </source>
</evidence>
<evidence type="ECO:0000313" key="4">
    <source>
        <dbReference type="EMBL" id="TCO84771.1"/>
    </source>
</evidence>
<feature type="region of interest" description="Disordered" evidence="2">
    <location>
        <begin position="25"/>
        <end position="51"/>
    </location>
</feature>
<comment type="caution">
    <text evidence="4">The sequence shown here is derived from an EMBL/GenBank/DDBJ whole genome shotgun (WGS) entry which is preliminary data.</text>
</comment>
<dbReference type="EMBL" id="SLXA01000005">
    <property type="protein sequence ID" value="TCO84771.1"/>
    <property type="molecule type" value="Genomic_DNA"/>
</dbReference>
<dbReference type="RefSeq" id="WP_132090791.1">
    <property type="nucleotide sequence ID" value="NZ_JANKAQ010000007.1"/>
</dbReference>
<reference evidence="4 5" key="1">
    <citation type="submission" date="2019-03" db="EMBL/GenBank/DDBJ databases">
        <title>Genomic Encyclopedia of Type Strains, Phase IV (KMG-IV): sequencing the most valuable type-strain genomes for metagenomic binning, comparative biology and taxonomic classification.</title>
        <authorList>
            <person name="Goeker M."/>
        </authorList>
    </citation>
    <scope>NUCLEOTIDE SEQUENCE [LARGE SCALE GENOMIC DNA]</scope>
    <source>
        <strain evidence="4 5">DSM 28559</strain>
    </source>
</reference>
<dbReference type="InterPro" id="IPR029050">
    <property type="entry name" value="Immunoprotect_excell_Ig-like"/>
</dbReference>
<name>A0A4R2LB98_9FIRM</name>
<evidence type="ECO:0008006" key="6">
    <source>
        <dbReference type="Google" id="ProtNLM"/>
    </source>
</evidence>
<accession>A0A4R2LB98</accession>
<dbReference type="Proteomes" id="UP000295711">
    <property type="component" value="Unassembled WGS sequence"/>
</dbReference>
<evidence type="ECO:0000256" key="2">
    <source>
        <dbReference type="SAM" id="MobiDB-lite"/>
    </source>
</evidence>
<evidence type="ECO:0000256" key="3">
    <source>
        <dbReference type="SAM" id="SignalP"/>
    </source>
</evidence>
<organism evidence="4 5">
    <name type="scientific">Frisingicoccus caecimuris</name>
    <dbReference type="NCBI Taxonomy" id="1796636"/>
    <lineage>
        <taxon>Bacteria</taxon>
        <taxon>Bacillati</taxon>
        <taxon>Bacillota</taxon>
        <taxon>Clostridia</taxon>
        <taxon>Lachnospirales</taxon>
        <taxon>Lachnospiraceae</taxon>
        <taxon>Frisingicoccus</taxon>
    </lineage>
</organism>
<gene>
    <name evidence="4" type="ORF">EV212_10533</name>
</gene>
<proteinExistence type="predicted"/>
<dbReference type="Gene3D" id="2.60.40.1240">
    <property type="match status" value="1"/>
</dbReference>
<dbReference type="PROSITE" id="PS51257">
    <property type="entry name" value="PROKAR_LIPOPROTEIN"/>
    <property type="match status" value="1"/>
</dbReference>
<protein>
    <recommendedName>
        <fullName evidence="6">DUF4352 domain-containing protein</fullName>
    </recommendedName>
</protein>
<keyword evidence="1 3" id="KW-0732">Signal</keyword>